<protein>
    <recommendedName>
        <fullName evidence="4">Lipoprotein</fullName>
    </recommendedName>
</protein>
<accession>A0ABZ2Z8F7</accession>
<dbReference type="EMBL" id="CP150096">
    <property type="protein sequence ID" value="WZN48493.1"/>
    <property type="molecule type" value="Genomic_DNA"/>
</dbReference>
<keyword evidence="1" id="KW-0732">Signal</keyword>
<evidence type="ECO:0000256" key="1">
    <source>
        <dbReference type="SAM" id="SignalP"/>
    </source>
</evidence>
<name>A0ABZ2Z8F7_9BACT</name>
<evidence type="ECO:0008006" key="4">
    <source>
        <dbReference type="Google" id="ProtNLM"/>
    </source>
</evidence>
<organism evidence="2 3">
    <name type="scientific">Chitinophaga caseinilytica</name>
    <dbReference type="NCBI Taxonomy" id="2267521"/>
    <lineage>
        <taxon>Bacteria</taxon>
        <taxon>Pseudomonadati</taxon>
        <taxon>Bacteroidota</taxon>
        <taxon>Chitinophagia</taxon>
        <taxon>Chitinophagales</taxon>
        <taxon>Chitinophagaceae</taxon>
        <taxon>Chitinophaga</taxon>
    </lineage>
</organism>
<reference evidence="2 3" key="1">
    <citation type="submission" date="2024-03" db="EMBL/GenBank/DDBJ databases">
        <title>Chitinophaga caseinilytica sp. nov., a casein hydrolysing bacterium isolated from forest soil.</title>
        <authorList>
            <person name="Lee D.S."/>
            <person name="Han D.M."/>
            <person name="Baek J.H."/>
            <person name="Choi D.G."/>
            <person name="Jeon J.H."/>
            <person name="Jeon C.O."/>
        </authorList>
    </citation>
    <scope>NUCLEOTIDE SEQUENCE [LARGE SCALE GENOMIC DNA]</scope>
    <source>
        <strain evidence="2 3">KACC 19118</strain>
    </source>
</reference>
<feature type="signal peptide" evidence="1">
    <location>
        <begin position="1"/>
        <end position="19"/>
    </location>
</feature>
<gene>
    <name evidence="2" type="ORF">WJU22_09935</name>
</gene>
<sequence>MKKLTTMMALFGSLFFASCGNTPNPVEYNNKLMTVMNENEKHMNAMNAAMTGDDYAKAETVRKTWSEQLGKSIGEVEKLGTIKEDGGLKTAVTEGLKGYKQIADESYKQLIELRTKEKGGDTTVQAQIQTTLDKINTSFETIGGNINKASDAFEKQVNKQ</sequence>
<feature type="chain" id="PRO_5046882469" description="Lipoprotein" evidence="1">
    <location>
        <begin position="20"/>
        <end position="160"/>
    </location>
</feature>
<evidence type="ECO:0000313" key="2">
    <source>
        <dbReference type="EMBL" id="WZN48493.1"/>
    </source>
</evidence>
<evidence type="ECO:0000313" key="3">
    <source>
        <dbReference type="Proteomes" id="UP001449657"/>
    </source>
</evidence>
<dbReference type="PROSITE" id="PS51257">
    <property type="entry name" value="PROKAR_LIPOPROTEIN"/>
    <property type="match status" value="1"/>
</dbReference>
<proteinExistence type="predicted"/>
<dbReference type="RefSeq" id="WP_341843083.1">
    <property type="nucleotide sequence ID" value="NZ_CP149792.1"/>
</dbReference>
<keyword evidence="3" id="KW-1185">Reference proteome</keyword>
<dbReference type="Proteomes" id="UP001449657">
    <property type="component" value="Chromosome"/>
</dbReference>